<dbReference type="AlphaFoldDB" id="A0A494VQU1"/>
<accession>A0A494VQU1</accession>
<evidence type="ECO:0000313" key="2">
    <source>
        <dbReference type="Proteomes" id="UP000270046"/>
    </source>
</evidence>
<gene>
    <name evidence="1" type="ORF">HYN43_022810</name>
</gene>
<dbReference type="Proteomes" id="UP000270046">
    <property type="component" value="Chromosome"/>
</dbReference>
<evidence type="ECO:0008006" key="3">
    <source>
        <dbReference type="Google" id="ProtNLM"/>
    </source>
</evidence>
<dbReference type="EMBL" id="CP032869">
    <property type="protein sequence ID" value="AYL97947.1"/>
    <property type="molecule type" value="Genomic_DNA"/>
</dbReference>
<keyword evidence="2" id="KW-1185">Reference proteome</keyword>
<proteinExistence type="predicted"/>
<protein>
    <recommendedName>
        <fullName evidence="3">Nucleotide exchange factor GrpE</fullName>
    </recommendedName>
</protein>
<evidence type="ECO:0000313" key="1">
    <source>
        <dbReference type="EMBL" id="AYL97947.1"/>
    </source>
</evidence>
<reference evidence="1 2" key="1">
    <citation type="submission" date="2018-10" db="EMBL/GenBank/DDBJ databases">
        <title>Genome sequencing of Mucilaginibacter sp. HYN0043.</title>
        <authorList>
            <person name="Kim M."/>
            <person name="Yi H."/>
        </authorList>
    </citation>
    <scope>NUCLEOTIDE SEQUENCE [LARGE SCALE GENOMIC DNA]</scope>
    <source>
        <strain evidence="1 2">HYN0043</strain>
    </source>
</reference>
<organism evidence="1 2">
    <name type="scientific">Mucilaginibacter celer</name>
    <dbReference type="NCBI Taxonomy" id="2305508"/>
    <lineage>
        <taxon>Bacteria</taxon>
        <taxon>Pseudomonadati</taxon>
        <taxon>Bacteroidota</taxon>
        <taxon>Sphingobacteriia</taxon>
        <taxon>Sphingobacteriales</taxon>
        <taxon>Sphingobacteriaceae</taxon>
        <taxon>Mucilaginibacter</taxon>
    </lineage>
</organism>
<name>A0A494VQU1_9SPHI</name>
<dbReference type="OrthoDB" id="961030at2"/>
<dbReference type="RefSeq" id="WP_119406230.1">
    <property type="nucleotide sequence ID" value="NZ_CP032869.1"/>
</dbReference>
<dbReference type="KEGG" id="muh:HYN43_022810"/>
<sequence length="102" mass="11467">MIAIINQVFEIQQKLQQRGDTIADRNFKRIYHEFETLGYNVIDPAGRDYKETDTDIEATLSGGLSTGMKITRVLKPIIYQADSGLQPLLVQKGIVIAEGEQK</sequence>